<evidence type="ECO:0000313" key="1">
    <source>
        <dbReference type="EMBL" id="KII67779.1"/>
    </source>
</evidence>
<gene>
    <name evidence="1" type="ORF">RF11_15740</name>
</gene>
<dbReference type="EMBL" id="JWZT01003083">
    <property type="protein sequence ID" value="KII67779.1"/>
    <property type="molecule type" value="Genomic_DNA"/>
</dbReference>
<keyword evidence="2" id="KW-1185">Reference proteome</keyword>
<proteinExistence type="predicted"/>
<evidence type="ECO:0000313" key="2">
    <source>
        <dbReference type="Proteomes" id="UP000031668"/>
    </source>
</evidence>
<sequence>MLDVMNSDSIEKIWAEICSYPTPKSCNFIHIIPKHDMAIISTTCSRICSVTKKQVHHEILTKINLKKRKAVRNNVGVVQAPSVEAWSHDRQMVARVFAFTHKNKQANYVEIWSNNSLLDQISLADQSLHERIYDEGIAKIDE</sequence>
<protein>
    <submittedName>
        <fullName evidence="1">Uncharacterized protein</fullName>
    </submittedName>
</protein>
<accession>A0A0C2IQP8</accession>
<dbReference type="Proteomes" id="UP000031668">
    <property type="component" value="Unassembled WGS sequence"/>
</dbReference>
<dbReference type="AlphaFoldDB" id="A0A0C2IQP8"/>
<comment type="caution">
    <text evidence="1">The sequence shown here is derived from an EMBL/GenBank/DDBJ whole genome shotgun (WGS) entry which is preliminary data.</text>
</comment>
<reference evidence="1 2" key="1">
    <citation type="journal article" date="2014" name="Genome Biol. Evol.">
        <title>The genome of the myxosporean Thelohanellus kitauei shows adaptations to nutrient acquisition within its fish host.</title>
        <authorList>
            <person name="Yang Y."/>
            <person name="Xiong J."/>
            <person name="Zhou Z."/>
            <person name="Huo F."/>
            <person name="Miao W."/>
            <person name="Ran C."/>
            <person name="Liu Y."/>
            <person name="Zhang J."/>
            <person name="Feng J."/>
            <person name="Wang M."/>
            <person name="Wang M."/>
            <person name="Wang L."/>
            <person name="Yao B."/>
        </authorList>
    </citation>
    <scope>NUCLEOTIDE SEQUENCE [LARGE SCALE GENOMIC DNA]</scope>
    <source>
        <strain evidence="1">Wuqing</strain>
    </source>
</reference>
<organism evidence="1 2">
    <name type="scientific">Thelohanellus kitauei</name>
    <name type="common">Myxosporean</name>
    <dbReference type="NCBI Taxonomy" id="669202"/>
    <lineage>
        <taxon>Eukaryota</taxon>
        <taxon>Metazoa</taxon>
        <taxon>Cnidaria</taxon>
        <taxon>Myxozoa</taxon>
        <taxon>Myxosporea</taxon>
        <taxon>Bivalvulida</taxon>
        <taxon>Platysporina</taxon>
        <taxon>Myxobolidae</taxon>
        <taxon>Thelohanellus</taxon>
    </lineage>
</organism>
<name>A0A0C2IQP8_THEKT</name>